<evidence type="ECO:0000256" key="1">
    <source>
        <dbReference type="SAM" id="MobiDB-lite"/>
    </source>
</evidence>
<feature type="compositionally biased region" description="Acidic residues" evidence="1">
    <location>
        <begin position="62"/>
        <end position="80"/>
    </location>
</feature>
<proteinExistence type="predicted"/>
<feature type="region of interest" description="Disordered" evidence="1">
    <location>
        <begin position="1"/>
        <end position="106"/>
    </location>
</feature>
<gene>
    <name evidence="2" type="ORF">NDU88_005792</name>
</gene>
<evidence type="ECO:0000313" key="3">
    <source>
        <dbReference type="Proteomes" id="UP001066276"/>
    </source>
</evidence>
<organism evidence="2 3">
    <name type="scientific">Pleurodeles waltl</name>
    <name type="common">Iberian ribbed newt</name>
    <dbReference type="NCBI Taxonomy" id="8319"/>
    <lineage>
        <taxon>Eukaryota</taxon>
        <taxon>Metazoa</taxon>
        <taxon>Chordata</taxon>
        <taxon>Craniata</taxon>
        <taxon>Vertebrata</taxon>
        <taxon>Euteleostomi</taxon>
        <taxon>Amphibia</taxon>
        <taxon>Batrachia</taxon>
        <taxon>Caudata</taxon>
        <taxon>Salamandroidea</taxon>
        <taxon>Salamandridae</taxon>
        <taxon>Pleurodelinae</taxon>
        <taxon>Pleurodeles</taxon>
    </lineage>
</organism>
<dbReference type="Proteomes" id="UP001066276">
    <property type="component" value="Chromosome 3_1"/>
</dbReference>
<accession>A0AAV7UJ56</accession>
<dbReference type="AlphaFoldDB" id="A0AAV7UJ56"/>
<name>A0AAV7UJ56_PLEWA</name>
<reference evidence="2" key="1">
    <citation type="journal article" date="2022" name="bioRxiv">
        <title>Sequencing and chromosome-scale assembly of the giantPleurodeles waltlgenome.</title>
        <authorList>
            <person name="Brown T."/>
            <person name="Elewa A."/>
            <person name="Iarovenko S."/>
            <person name="Subramanian E."/>
            <person name="Araus A.J."/>
            <person name="Petzold A."/>
            <person name="Susuki M."/>
            <person name="Suzuki K.-i.T."/>
            <person name="Hayashi T."/>
            <person name="Toyoda A."/>
            <person name="Oliveira C."/>
            <person name="Osipova E."/>
            <person name="Leigh N.D."/>
            <person name="Simon A."/>
            <person name="Yun M.H."/>
        </authorList>
    </citation>
    <scope>NUCLEOTIDE SEQUENCE</scope>
    <source>
        <strain evidence="2">20211129_DDA</strain>
        <tissue evidence="2">Liver</tissue>
    </source>
</reference>
<protein>
    <submittedName>
        <fullName evidence="2">Uncharacterized protein</fullName>
    </submittedName>
</protein>
<dbReference type="EMBL" id="JANPWB010000005">
    <property type="protein sequence ID" value="KAJ1189040.1"/>
    <property type="molecule type" value="Genomic_DNA"/>
</dbReference>
<sequence length="128" mass="13365">MGLAHCDGPVGDSPCTIVTGADPAPGTPERPGEGTNQESSAAVTWRGGGGNRTSGEEKTPITEEDGERGEEEEEDGDVEEPCLPRKKEEDEEVAAGEPNTAVAPGCRAKNPATLLENRGTIRCVFPPH</sequence>
<comment type="caution">
    <text evidence="2">The sequence shown here is derived from an EMBL/GenBank/DDBJ whole genome shotgun (WGS) entry which is preliminary data.</text>
</comment>
<keyword evidence="3" id="KW-1185">Reference proteome</keyword>
<evidence type="ECO:0000313" key="2">
    <source>
        <dbReference type="EMBL" id="KAJ1189040.1"/>
    </source>
</evidence>